<keyword evidence="2 4" id="KW-0808">Transferase</keyword>
<dbReference type="Proteomes" id="UP001595799">
    <property type="component" value="Unassembled WGS sequence"/>
</dbReference>
<dbReference type="InterPro" id="IPR004398">
    <property type="entry name" value="RNA_MeTrfase_RsmD"/>
</dbReference>
<dbReference type="EC" id="2.1.1.171" evidence="4"/>
<dbReference type="Gene3D" id="3.40.50.150">
    <property type="entry name" value="Vaccinia Virus protein VP39"/>
    <property type="match status" value="1"/>
</dbReference>
<dbReference type="RefSeq" id="WP_382420403.1">
    <property type="nucleotide sequence ID" value="NZ_JBHSCW010000001.1"/>
</dbReference>
<dbReference type="PANTHER" id="PTHR43542:SF1">
    <property type="entry name" value="METHYLTRANSFERASE"/>
    <property type="match status" value="1"/>
</dbReference>
<dbReference type="EMBL" id="JBHSCW010000001">
    <property type="protein sequence ID" value="MFC4350195.1"/>
    <property type="molecule type" value="Genomic_DNA"/>
</dbReference>
<dbReference type="NCBIfam" id="TIGR00095">
    <property type="entry name" value="16S rRNA (guanine(966)-N(2))-methyltransferase RsmD"/>
    <property type="match status" value="1"/>
</dbReference>
<evidence type="ECO:0000256" key="2">
    <source>
        <dbReference type="ARBA" id="ARBA00022679"/>
    </source>
</evidence>
<gene>
    <name evidence="4" type="primary">rsmD</name>
    <name evidence="4" type="ORF">ACFOW6_01430</name>
</gene>
<dbReference type="SUPFAM" id="SSF53335">
    <property type="entry name" value="S-adenosyl-L-methionine-dependent methyltransferases"/>
    <property type="match status" value="1"/>
</dbReference>
<protein>
    <submittedName>
        <fullName evidence="4">16S rRNA (Guanine(966)-N(2))-methyltransferase RsmD</fullName>
        <ecNumber evidence="4">2.1.1.171</ecNumber>
    </submittedName>
</protein>
<sequence length="190" mass="20234">MRIVAGEVGGRPIETPSGREIRPTSDRTREALFAILESGGLSQGRNLVHGARLLDAFAGTGAVGLEALSRGAERCFFLEQDRVALELMRRNAAGLGLAERCEIRLGDALQPPRAQAPCELIFLDPPYGQGLLDPAVRALGTTGWIAPASLVIIETDGKHPEALPADLRLLDQRRYGKAGLLFAEAAGETA</sequence>
<comment type="caution">
    <text evidence="4">The sequence shown here is derived from an EMBL/GenBank/DDBJ whole genome shotgun (WGS) entry which is preliminary data.</text>
</comment>
<dbReference type="PIRSF" id="PIRSF004553">
    <property type="entry name" value="CHP00095"/>
    <property type="match status" value="1"/>
</dbReference>
<feature type="region of interest" description="Disordered" evidence="3">
    <location>
        <begin position="1"/>
        <end position="20"/>
    </location>
</feature>
<dbReference type="CDD" id="cd02440">
    <property type="entry name" value="AdoMet_MTases"/>
    <property type="match status" value="1"/>
</dbReference>
<evidence type="ECO:0000256" key="1">
    <source>
        <dbReference type="ARBA" id="ARBA00022603"/>
    </source>
</evidence>
<dbReference type="PANTHER" id="PTHR43542">
    <property type="entry name" value="METHYLTRANSFERASE"/>
    <property type="match status" value="1"/>
</dbReference>
<accession>A0ABV8UG95</accession>
<keyword evidence="5" id="KW-1185">Reference proteome</keyword>
<dbReference type="Pfam" id="PF03602">
    <property type="entry name" value="Cons_hypoth95"/>
    <property type="match status" value="1"/>
</dbReference>
<keyword evidence="1 4" id="KW-0489">Methyltransferase</keyword>
<proteinExistence type="predicted"/>
<reference evidence="5" key="1">
    <citation type="journal article" date="2019" name="Int. J. Syst. Evol. Microbiol.">
        <title>The Global Catalogue of Microorganisms (GCM) 10K type strain sequencing project: providing services to taxonomists for standard genome sequencing and annotation.</title>
        <authorList>
            <consortium name="The Broad Institute Genomics Platform"/>
            <consortium name="The Broad Institute Genome Sequencing Center for Infectious Disease"/>
            <person name="Wu L."/>
            <person name="Ma J."/>
        </authorList>
    </citation>
    <scope>NUCLEOTIDE SEQUENCE [LARGE SCALE GENOMIC DNA]</scope>
    <source>
        <strain evidence="5">CECT 8472</strain>
    </source>
</reference>
<organism evidence="4 5">
    <name type="scientific">Fodinicurvata halophila</name>
    <dbReference type="NCBI Taxonomy" id="1419723"/>
    <lineage>
        <taxon>Bacteria</taxon>
        <taxon>Pseudomonadati</taxon>
        <taxon>Pseudomonadota</taxon>
        <taxon>Alphaproteobacteria</taxon>
        <taxon>Rhodospirillales</taxon>
        <taxon>Rhodovibrionaceae</taxon>
        <taxon>Fodinicurvata</taxon>
    </lineage>
</organism>
<name>A0ABV8UG95_9PROT</name>
<dbReference type="GO" id="GO:0052913">
    <property type="term" value="F:16S rRNA (guanine(966)-N(2))-methyltransferase activity"/>
    <property type="evidence" value="ECO:0007669"/>
    <property type="project" value="UniProtKB-EC"/>
</dbReference>
<evidence type="ECO:0000256" key="3">
    <source>
        <dbReference type="SAM" id="MobiDB-lite"/>
    </source>
</evidence>
<dbReference type="InterPro" id="IPR029063">
    <property type="entry name" value="SAM-dependent_MTases_sf"/>
</dbReference>
<evidence type="ECO:0000313" key="4">
    <source>
        <dbReference type="EMBL" id="MFC4350195.1"/>
    </source>
</evidence>
<evidence type="ECO:0000313" key="5">
    <source>
        <dbReference type="Proteomes" id="UP001595799"/>
    </source>
</evidence>